<feature type="domain" description="Acyl-CoA thioesterase-like C-terminal" evidence="2">
    <location>
        <begin position="132"/>
        <end position="259"/>
    </location>
</feature>
<evidence type="ECO:0000313" key="3">
    <source>
        <dbReference type="EMBL" id="EFQ83528.1"/>
    </source>
</evidence>
<proteinExistence type="predicted"/>
<organism evidence="3 4">
    <name type="scientific">Aeromicrobium marinum DSM 15272</name>
    <dbReference type="NCBI Taxonomy" id="585531"/>
    <lineage>
        <taxon>Bacteria</taxon>
        <taxon>Bacillati</taxon>
        <taxon>Actinomycetota</taxon>
        <taxon>Actinomycetes</taxon>
        <taxon>Propionibacteriales</taxon>
        <taxon>Nocardioidaceae</taxon>
        <taxon>Aeromicrobium</taxon>
    </lineage>
</organism>
<comment type="caution">
    <text evidence="3">The sequence shown here is derived from an EMBL/GenBank/DDBJ whole genome shotgun (WGS) entry which is preliminary data.</text>
</comment>
<evidence type="ECO:0000259" key="2">
    <source>
        <dbReference type="Pfam" id="PF20789"/>
    </source>
</evidence>
<dbReference type="InterPro" id="IPR042171">
    <property type="entry name" value="Acyl-CoA_hotdog"/>
</dbReference>
<feature type="domain" description="Acyl-CoA thioesterase-like N-terminal HotDog" evidence="1">
    <location>
        <begin position="22"/>
        <end position="104"/>
    </location>
</feature>
<dbReference type="EMBL" id="ACLF03000004">
    <property type="protein sequence ID" value="EFQ83528.1"/>
    <property type="molecule type" value="Genomic_DNA"/>
</dbReference>
<evidence type="ECO:0008006" key="5">
    <source>
        <dbReference type="Google" id="ProtNLM"/>
    </source>
</evidence>
<dbReference type="RefSeq" id="WP_007078212.1">
    <property type="nucleotide sequence ID" value="NZ_CM001024.1"/>
</dbReference>
<evidence type="ECO:0000259" key="1">
    <source>
        <dbReference type="Pfam" id="PF13622"/>
    </source>
</evidence>
<dbReference type="Gene3D" id="2.40.160.210">
    <property type="entry name" value="Acyl-CoA thioesterase, double hotdog domain"/>
    <property type="match status" value="1"/>
</dbReference>
<dbReference type="eggNOG" id="COG2050">
    <property type="taxonomic scope" value="Bacteria"/>
</dbReference>
<dbReference type="Proteomes" id="UP000003111">
    <property type="component" value="Unassembled WGS sequence"/>
</dbReference>
<reference evidence="3" key="1">
    <citation type="submission" date="2010-08" db="EMBL/GenBank/DDBJ databases">
        <authorList>
            <person name="Muzny D."/>
            <person name="Qin X."/>
            <person name="Buhay C."/>
            <person name="Dugan-Rocha S."/>
            <person name="Ding Y."/>
            <person name="Chen G."/>
            <person name="Hawes A."/>
            <person name="Holder M."/>
            <person name="Jhangiani S."/>
            <person name="Johnson A."/>
            <person name="Khan Z."/>
            <person name="Li Z."/>
            <person name="Liu W."/>
            <person name="Liu X."/>
            <person name="Perez L."/>
            <person name="Shen H."/>
            <person name="Wang Q."/>
            <person name="Watt J."/>
            <person name="Xi L."/>
            <person name="Xin Y."/>
            <person name="Zhou J."/>
            <person name="Deng J."/>
            <person name="Jiang H."/>
            <person name="Liu Y."/>
            <person name="Qu J."/>
            <person name="Song X.-Z."/>
            <person name="Zhang L."/>
            <person name="Villasana D."/>
            <person name="Johnson A."/>
            <person name="Liu J."/>
            <person name="Liyanage D."/>
            <person name="Lorensuhewa L."/>
            <person name="Robinson T."/>
            <person name="Song A."/>
            <person name="Song B.-B."/>
            <person name="Dinh H."/>
            <person name="Thornton R."/>
            <person name="Coyle M."/>
            <person name="Francisco L."/>
            <person name="Jackson L."/>
            <person name="Javaid M."/>
            <person name="Korchina V."/>
            <person name="Kovar C."/>
            <person name="Mata R."/>
            <person name="Mathew T."/>
            <person name="Ngo R."/>
            <person name="Nguyen L."/>
            <person name="Nguyen N."/>
            <person name="Okwuonu G."/>
            <person name="Ongeri F."/>
            <person name="Pham C."/>
            <person name="Simmons D."/>
            <person name="Wilczek-Boney K."/>
            <person name="Hale W."/>
            <person name="Jakkamsetti A."/>
            <person name="Pham P."/>
            <person name="Ruth R."/>
            <person name="San Lucas F."/>
            <person name="Warren J."/>
            <person name="Zhang J."/>
            <person name="Zhao Z."/>
            <person name="Zhou C."/>
            <person name="Zhu D."/>
            <person name="Lee S."/>
            <person name="Bess C."/>
            <person name="Blankenburg K."/>
            <person name="Forbes L."/>
            <person name="Fu Q."/>
            <person name="Gubbala S."/>
            <person name="Hirani K."/>
            <person name="Jayaseelan J.C."/>
            <person name="Lara F."/>
            <person name="Munidasa M."/>
            <person name="Palculict T."/>
            <person name="Patil S."/>
            <person name="Pu L.-L."/>
            <person name="Saada N."/>
            <person name="Tang L."/>
            <person name="Weissenberger G."/>
            <person name="Zhu Y."/>
            <person name="Hemphill L."/>
            <person name="Shang Y."/>
            <person name="Youmans B."/>
            <person name="Ayvaz T."/>
            <person name="Ross M."/>
            <person name="Santibanez J."/>
            <person name="Aqrawi P."/>
            <person name="Gross S."/>
            <person name="Joshi V."/>
            <person name="Fowler G."/>
            <person name="Nazareth L."/>
            <person name="Reid J."/>
            <person name="Worley K."/>
            <person name="Petrosino J."/>
            <person name="Highlander S."/>
            <person name="Gibbs R."/>
        </authorList>
    </citation>
    <scope>NUCLEOTIDE SEQUENCE [LARGE SCALE GENOMIC DNA]</scope>
    <source>
        <strain evidence="3">DSM 15272</strain>
    </source>
</reference>
<dbReference type="Pfam" id="PF13622">
    <property type="entry name" value="4HBT_3"/>
    <property type="match status" value="1"/>
</dbReference>
<dbReference type="Pfam" id="PF20789">
    <property type="entry name" value="4HBT_3C"/>
    <property type="match status" value="1"/>
</dbReference>
<dbReference type="InterPro" id="IPR029069">
    <property type="entry name" value="HotDog_dom_sf"/>
</dbReference>
<sequence length="262" mass="28132">MTDEAFYVPVGDDEFEATRATESPWDRSQQHGGPPSALLARAMERTGDDDAMAISRITVDLLGPVPRGPVRTTVEVVRPGRRVEMLRAELWAGDRVAASATAWRIRRTSGSTAPLARAEPVPARPEVASTSFAPGFPDDWGYGHAVEWRYVSGGPDAPGPAVVWTRVRVPLVAGETISPLQRLLVVVADSTNGLSGGLPIDEWWFIPPTLTVTLQGELAGEWMLLDARTTFGPDGLGLAEGRISDDHGLVGLAAQPLLVARR</sequence>
<protein>
    <recommendedName>
        <fullName evidence="5">Thioesterase family protein</fullName>
    </recommendedName>
</protein>
<keyword evidence="4" id="KW-1185">Reference proteome</keyword>
<dbReference type="OrthoDB" id="1413770at2"/>
<dbReference type="SUPFAM" id="SSF54637">
    <property type="entry name" value="Thioesterase/thiol ester dehydrase-isomerase"/>
    <property type="match status" value="2"/>
</dbReference>
<evidence type="ECO:0000313" key="4">
    <source>
        <dbReference type="Proteomes" id="UP000003111"/>
    </source>
</evidence>
<name>E2SAY2_9ACTN</name>
<dbReference type="InterPro" id="IPR049449">
    <property type="entry name" value="TesB_ACOT8-like_N"/>
</dbReference>
<dbReference type="InterPro" id="IPR049450">
    <property type="entry name" value="ACOT8-like_C"/>
</dbReference>
<dbReference type="HOGENOM" id="CLU_074337_1_0_11"/>
<gene>
    <name evidence="3" type="ORF">HMPREF0063_11190</name>
</gene>
<accession>E2SAY2</accession>
<dbReference type="AlphaFoldDB" id="E2SAY2"/>
<dbReference type="STRING" id="585531.HMPREF0063_11190"/>